<dbReference type="AlphaFoldDB" id="A0A511N885"/>
<evidence type="ECO:0000313" key="4">
    <source>
        <dbReference type="Proteomes" id="UP000321306"/>
    </source>
</evidence>
<evidence type="ECO:0000313" key="3">
    <source>
        <dbReference type="EMBL" id="GEM48727.1"/>
    </source>
</evidence>
<evidence type="ECO:0000256" key="1">
    <source>
        <dbReference type="SAM" id="MobiDB-lite"/>
    </source>
</evidence>
<reference evidence="3 4" key="1">
    <citation type="submission" date="2019-07" db="EMBL/GenBank/DDBJ databases">
        <title>Whole genome shotgun sequence of Deinococcus cellulosilyticus NBRC 106333.</title>
        <authorList>
            <person name="Hosoyama A."/>
            <person name="Uohara A."/>
            <person name="Ohji S."/>
            <person name="Ichikawa N."/>
        </authorList>
    </citation>
    <scope>NUCLEOTIDE SEQUENCE [LARGE SCALE GENOMIC DNA]</scope>
    <source>
        <strain evidence="3 4">NBRC 106333</strain>
    </source>
</reference>
<protein>
    <submittedName>
        <fullName evidence="3">Uncharacterized protein</fullName>
    </submittedName>
</protein>
<sequence>MRKGLMLAVVLAVAVLTPGVAAESGKEKEKQTTTTTNSDPFVSNVTPPVSYSLGSGYYVPCGSC</sequence>
<keyword evidence="2" id="KW-0732">Signal</keyword>
<proteinExistence type="predicted"/>
<dbReference type="Proteomes" id="UP000321306">
    <property type="component" value="Unassembled WGS sequence"/>
</dbReference>
<feature type="signal peptide" evidence="2">
    <location>
        <begin position="1"/>
        <end position="22"/>
    </location>
</feature>
<accession>A0A511N885</accession>
<evidence type="ECO:0000256" key="2">
    <source>
        <dbReference type="SAM" id="SignalP"/>
    </source>
</evidence>
<feature type="chain" id="PRO_5021793360" evidence="2">
    <location>
        <begin position="23"/>
        <end position="64"/>
    </location>
</feature>
<comment type="caution">
    <text evidence="3">The sequence shown here is derived from an EMBL/GenBank/DDBJ whole genome shotgun (WGS) entry which is preliminary data.</text>
</comment>
<dbReference type="EMBL" id="BJXB01000023">
    <property type="protein sequence ID" value="GEM48727.1"/>
    <property type="molecule type" value="Genomic_DNA"/>
</dbReference>
<name>A0A511N885_DEIC1</name>
<feature type="region of interest" description="Disordered" evidence="1">
    <location>
        <begin position="22"/>
        <end position="41"/>
    </location>
</feature>
<organism evidence="3 4">
    <name type="scientific">Deinococcus cellulosilyticus (strain DSM 18568 / NBRC 106333 / KACC 11606 / 5516J-15)</name>
    <dbReference type="NCBI Taxonomy" id="1223518"/>
    <lineage>
        <taxon>Bacteria</taxon>
        <taxon>Thermotogati</taxon>
        <taxon>Deinococcota</taxon>
        <taxon>Deinococci</taxon>
        <taxon>Deinococcales</taxon>
        <taxon>Deinococcaceae</taxon>
        <taxon>Deinococcus</taxon>
    </lineage>
</organism>
<gene>
    <name evidence="3" type="ORF">DC3_43620</name>
</gene>
<keyword evidence="4" id="KW-1185">Reference proteome</keyword>